<evidence type="ECO:0000313" key="1">
    <source>
        <dbReference type="EMBL" id="KAJ8617259.1"/>
    </source>
</evidence>
<proteinExistence type="predicted"/>
<reference evidence="1 2" key="1">
    <citation type="journal article" date="2022" name="Hortic Res">
        <title>A haplotype resolved chromosomal level avocado genome allows analysis of novel avocado genes.</title>
        <authorList>
            <person name="Nath O."/>
            <person name="Fletcher S.J."/>
            <person name="Hayward A."/>
            <person name="Shaw L.M."/>
            <person name="Masouleh A.K."/>
            <person name="Furtado A."/>
            <person name="Henry R.J."/>
            <person name="Mitter N."/>
        </authorList>
    </citation>
    <scope>NUCLEOTIDE SEQUENCE [LARGE SCALE GENOMIC DNA]</scope>
    <source>
        <strain evidence="2">cv. Hass</strain>
    </source>
</reference>
<dbReference type="EMBL" id="CM056812">
    <property type="protein sequence ID" value="KAJ8617259.1"/>
    <property type="molecule type" value="Genomic_DNA"/>
</dbReference>
<gene>
    <name evidence="1" type="ORF">MRB53_013445</name>
</gene>
<accession>A0ACC2K7Z7</accession>
<protein>
    <submittedName>
        <fullName evidence="1">Uncharacterized protein</fullName>
    </submittedName>
</protein>
<keyword evidence="2" id="KW-1185">Reference proteome</keyword>
<sequence length="493" mass="55885">MNGREKRQEPALAMICLSAKQEPPDEGRNTPPEAHPPAEFPSRSSPTAIDARPLQSVPPKPHSNGNVVEEEKKREREHKKRSKNWTRIETTKLIRIRSDMEPRFCRAGRKSDLWDEISDLLRTEGVCRDPQQCRDKWEKLTAAYKEVREGIRDKEDFPFFSDLDPILSGRPPRRESLPPQPPPEDDTASDDDTEDAAPRKRRSHCPDGDRAVEVLKELMESAMAQQQRFMADLVEAMERRERFREKIRQEREERWREEDREQRLAFENAILVLAKRIGREEERGEEKEKEKEKEKKKKRSRNWKRGEVALLIKKRREMEGRFEKAARRGAVWDELAEAMSAEGVKRDGKQCREKWDKLMAELKEVSEGKKDRRESPYFGELLGCGIGSVSLDDPTAGASERGRCEDTTGLNNGDIAPGPGEEGVNAGDGGSAADVSEGGIEEGVRLVEVVEVDDGDYPAEDVDGVGGVGDEEDGVEHLGEMVDPLLDLAQSTL</sequence>
<organism evidence="1 2">
    <name type="scientific">Persea americana</name>
    <name type="common">Avocado</name>
    <dbReference type="NCBI Taxonomy" id="3435"/>
    <lineage>
        <taxon>Eukaryota</taxon>
        <taxon>Viridiplantae</taxon>
        <taxon>Streptophyta</taxon>
        <taxon>Embryophyta</taxon>
        <taxon>Tracheophyta</taxon>
        <taxon>Spermatophyta</taxon>
        <taxon>Magnoliopsida</taxon>
        <taxon>Magnoliidae</taxon>
        <taxon>Laurales</taxon>
        <taxon>Lauraceae</taxon>
        <taxon>Persea</taxon>
    </lineage>
</organism>
<comment type="caution">
    <text evidence="1">The sequence shown here is derived from an EMBL/GenBank/DDBJ whole genome shotgun (WGS) entry which is preliminary data.</text>
</comment>
<dbReference type="Proteomes" id="UP001234297">
    <property type="component" value="Chromosome 4"/>
</dbReference>
<evidence type="ECO:0000313" key="2">
    <source>
        <dbReference type="Proteomes" id="UP001234297"/>
    </source>
</evidence>
<name>A0ACC2K7Z7_PERAE</name>